<comment type="caution">
    <text evidence="2">The sequence shown here is derived from an EMBL/GenBank/DDBJ whole genome shotgun (WGS) entry which is preliminary data.</text>
</comment>
<dbReference type="Gene3D" id="3.90.226.10">
    <property type="entry name" value="2-enoyl-CoA Hydratase, Chain A, domain 1"/>
    <property type="match status" value="1"/>
</dbReference>
<dbReference type="PANTHER" id="PTHR42964:SF1">
    <property type="entry name" value="POLYKETIDE BIOSYNTHESIS ENOYL-COA HYDRATASE PKSH-RELATED"/>
    <property type="match status" value="1"/>
</dbReference>
<reference evidence="2 3" key="1">
    <citation type="submission" date="2020-08" db="EMBL/GenBank/DDBJ databases">
        <title>Genomic Encyclopedia of Type Strains, Phase IV (KMG-IV): sequencing the most valuable type-strain genomes for metagenomic binning, comparative biology and taxonomic classification.</title>
        <authorList>
            <person name="Goeker M."/>
        </authorList>
    </citation>
    <scope>NUCLEOTIDE SEQUENCE [LARGE SCALE GENOMIC DNA]</scope>
    <source>
        <strain evidence="2 3">DSM 103570</strain>
    </source>
</reference>
<dbReference type="Pfam" id="PF00378">
    <property type="entry name" value="ECH_1"/>
    <property type="match status" value="1"/>
</dbReference>
<gene>
    <name evidence="2" type="ORF">GGR03_001025</name>
</gene>
<dbReference type="CDD" id="cd06558">
    <property type="entry name" value="crotonase-like"/>
    <property type="match status" value="1"/>
</dbReference>
<keyword evidence="3" id="KW-1185">Reference proteome</keyword>
<sequence length="255" mass="26781">MSGYSTIRLEVAADGIATLTLARPERHNAMDAAMIGELADAAAVLTANDAVRVVVLTGEGRSFCAGADLGWMQAQFAASRDERIREATQLARMLKSLNELPKPLIGRIHGQAFGGGLGLMAVCDVAVGSLAARFAFTETRLGLIPATISPYVIARMGEGRARRVFMSGRRFESAEAVALGLLARAVPEGDLDAAVATEVEPYLGCAPRAVAAAKALARSLGPVIDEHTIAATASRLADCWESETARSRISGFLGR</sequence>
<evidence type="ECO:0000313" key="2">
    <source>
        <dbReference type="EMBL" id="MBB4001978.1"/>
    </source>
</evidence>
<name>A0A7W6HBP3_9HYPH</name>
<dbReference type="AlphaFoldDB" id="A0A7W6HBP3"/>
<dbReference type="GO" id="GO:0004490">
    <property type="term" value="F:methylglutaconyl-CoA hydratase activity"/>
    <property type="evidence" value="ECO:0007669"/>
    <property type="project" value="UniProtKB-EC"/>
</dbReference>
<dbReference type="InterPro" id="IPR029045">
    <property type="entry name" value="ClpP/crotonase-like_dom_sf"/>
</dbReference>
<organism evidence="2 3">
    <name type="scientific">Aurantimonas endophytica</name>
    <dbReference type="NCBI Taxonomy" id="1522175"/>
    <lineage>
        <taxon>Bacteria</taxon>
        <taxon>Pseudomonadati</taxon>
        <taxon>Pseudomonadota</taxon>
        <taxon>Alphaproteobacteria</taxon>
        <taxon>Hyphomicrobiales</taxon>
        <taxon>Aurantimonadaceae</taxon>
        <taxon>Aurantimonas</taxon>
    </lineage>
</organism>
<accession>A0A7W6HBP3</accession>
<keyword evidence="2" id="KW-0456">Lyase</keyword>
<comment type="similarity">
    <text evidence="1">Belongs to the enoyl-CoA hydratase/isomerase family.</text>
</comment>
<dbReference type="PANTHER" id="PTHR42964">
    <property type="entry name" value="ENOYL-COA HYDRATASE"/>
    <property type="match status" value="1"/>
</dbReference>
<dbReference type="Proteomes" id="UP000588647">
    <property type="component" value="Unassembled WGS sequence"/>
</dbReference>
<protein>
    <submittedName>
        <fullName evidence="2">Methylglutaconyl-CoA hydratase</fullName>
        <ecNumber evidence="2">4.2.1.18</ecNumber>
    </submittedName>
</protein>
<proteinExistence type="inferred from homology"/>
<dbReference type="SUPFAM" id="SSF52096">
    <property type="entry name" value="ClpP/crotonase"/>
    <property type="match status" value="1"/>
</dbReference>
<dbReference type="EC" id="4.2.1.18" evidence="2"/>
<dbReference type="InterPro" id="IPR001753">
    <property type="entry name" value="Enoyl-CoA_hydra/iso"/>
</dbReference>
<dbReference type="RefSeq" id="WP_252920092.1">
    <property type="nucleotide sequence ID" value="NZ_JAAAMM010000001.1"/>
</dbReference>
<dbReference type="NCBIfam" id="NF005675">
    <property type="entry name" value="PRK07468.1"/>
    <property type="match status" value="1"/>
</dbReference>
<dbReference type="InterPro" id="IPR051683">
    <property type="entry name" value="Enoyl-CoA_Hydratase/Isomerase"/>
</dbReference>
<evidence type="ECO:0000313" key="3">
    <source>
        <dbReference type="Proteomes" id="UP000588647"/>
    </source>
</evidence>
<evidence type="ECO:0000256" key="1">
    <source>
        <dbReference type="ARBA" id="ARBA00005254"/>
    </source>
</evidence>
<dbReference type="EMBL" id="JACIEM010000001">
    <property type="protein sequence ID" value="MBB4001978.1"/>
    <property type="molecule type" value="Genomic_DNA"/>
</dbReference>